<comment type="caution">
    <text evidence="1">The sequence shown here is derived from an EMBL/GenBank/DDBJ whole genome shotgun (WGS) entry which is preliminary data.</text>
</comment>
<name>A0ABT5YQ04_9PROT</name>
<accession>A0ABT5YQ04</accession>
<dbReference type="Proteomes" id="UP001215503">
    <property type="component" value="Unassembled WGS sequence"/>
</dbReference>
<protein>
    <recommendedName>
        <fullName evidence="3">UspA domain-containing protein</fullName>
    </recommendedName>
</protein>
<keyword evidence="2" id="KW-1185">Reference proteome</keyword>
<organism evidence="1 2">
    <name type="scientific">Aquibaculum arenosum</name>
    <dbReference type="NCBI Taxonomy" id="3032591"/>
    <lineage>
        <taxon>Bacteria</taxon>
        <taxon>Pseudomonadati</taxon>
        <taxon>Pseudomonadota</taxon>
        <taxon>Alphaproteobacteria</taxon>
        <taxon>Rhodospirillales</taxon>
        <taxon>Rhodovibrionaceae</taxon>
        <taxon>Aquibaculum</taxon>
    </lineage>
</organism>
<reference evidence="1 2" key="1">
    <citation type="submission" date="2023-03" db="EMBL/GenBank/DDBJ databases">
        <title>Fodinicurvata sp. CAU 1616 isolated from sea sendiment.</title>
        <authorList>
            <person name="Kim W."/>
        </authorList>
    </citation>
    <scope>NUCLEOTIDE SEQUENCE [LARGE SCALE GENOMIC DNA]</scope>
    <source>
        <strain evidence="1 2">CAU 1616</strain>
    </source>
</reference>
<dbReference type="RefSeq" id="WP_275823625.1">
    <property type="nucleotide sequence ID" value="NZ_JARHUD010000007.1"/>
</dbReference>
<evidence type="ECO:0008006" key="3">
    <source>
        <dbReference type="Google" id="ProtNLM"/>
    </source>
</evidence>
<evidence type="ECO:0000313" key="1">
    <source>
        <dbReference type="EMBL" id="MDF2096866.1"/>
    </source>
</evidence>
<sequence>MTQSRPLLPPVVAVTSPTTARIVARCAAELARPALLLCPQEAAAFGGPAWFRELVDAAARQSGAQLFAGLDAGSDAGVAVEALHLRLDVVIFSGPKGATERLQRSGENLGQRVLAKMPSALHVTGRDNLEAACRAWLEQR</sequence>
<gene>
    <name evidence="1" type="ORF">P2G67_12865</name>
</gene>
<dbReference type="EMBL" id="JARHUD010000007">
    <property type="protein sequence ID" value="MDF2096866.1"/>
    <property type="molecule type" value="Genomic_DNA"/>
</dbReference>
<proteinExistence type="predicted"/>
<evidence type="ECO:0000313" key="2">
    <source>
        <dbReference type="Proteomes" id="UP001215503"/>
    </source>
</evidence>